<protein>
    <submittedName>
        <fullName evidence="1">Uncharacterized protein</fullName>
    </submittedName>
</protein>
<gene>
    <name evidence="1" type="ORF">X801_09231</name>
</gene>
<name>A0A1S8WKM1_OPIVI</name>
<evidence type="ECO:0000313" key="1">
    <source>
        <dbReference type="EMBL" id="OON14971.1"/>
    </source>
</evidence>
<evidence type="ECO:0000313" key="2">
    <source>
        <dbReference type="Proteomes" id="UP000243686"/>
    </source>
</evidence>
<proteinExistence type="predicted"/>
<organism evidence="1 2">
    <name type="scientific">Opisthorchis viverrini</name>
    <name type="common">Southeast Asian liver fluke</name>
    <dbReference type="NCBI Taxonomy" id="6198"/>
    <lineage>
        <taxon>Eukaryota</taxon>
        <taxon>Metazoa</taxon>
        <taxon>Spiralia</taxon>
        <taxon>Lophotrochozoa</taxon>
        <taxon>Platyhelminthes</taxon>
        <taxon>Trematoda</taxon>
        <taxon>Digenea</taxon>
        <taxon>Opisthorchiida</taxon>
        <taxon>Opisthorchiata</taxon>
        <taxon>Opisthorchiidae</taxon>
        <taxon>Opisthorchis</taxon>
    </lineage>
</organism>
<dbReference type="AlphaFoldDB" id="A0A1S8WKM1"/>
<reference evidence="1 2" key="1">
    <citation type="submission" date="2015-03" db="EMBL/GenBank/DDBJ databases">
        <title>Draft genome of the nematode, Opisthorchis viverrini.</title>
        <authorList>
            <person name="Mitreva M."/>
        </authorList>
    </citation>
    <scope>NUCLEOTIDE SEQUENCE [LARGE SCALE GENOMIC DNA]</scope>
    <source>
        <strain evidence="1">Khon Kaen</strain>
    </source>
</reference>
<keyword evidence="2" id="KW-1185">Reference proteome</keyword>
<dbReference type="Proteomes" id="UP000243686">
    <property type="component" value="Unassembled WGS sequence"/>
</dbReference>
<dbReference type="EMBL" id="KV906296">
    <property type="protein sequence ID" value="OON14971.1"/>
    <property type="molecule type" value="Genomic_DNA"/>
</dbReference>
<accession>A0A1S8WKM1</accession>
<sequence>MSLCSDSLLIDRSPPSPDWLASALFERVDLRPVIYNQAGNTASDFIMHYREQGSRREITAYKMCFNGYTVLEVVRDTKISTVHSVNNYLMCGFHLLNNATIRSWSEDHLQLNF</sequence>